<evidence type="ECO:0000256" key="1">
    <source>
        <dbReference type="SAM" id="SignalP"/>
    </source>
</evidence>
<reference evidence="2" key="2">
    <citation type="submission" date="2020-09" db="EMBL/GenBank/DDBJ databases">
        <authorList>
            <person name="Sun Q."/>
            <person name="Kim S."/>
        </authorList>
    </citation>
    <scope>NUCLEOTIDE SEQUENCE</scope>
    <source>
        <strain evidence="2">KCTC 12711</strain>
    </source>
</reference>
<organism evidence="2 3">
    <name type="scientific">Arenicella chitinivorans</name>
    <dbReference type="NCBI Taxonomy" id="1329800"/>
    <lineage>
        <taxon>Bacteria</taxon>
        <taxon>Pseudomonadati</taxon>
        <taxon>Pseudomonadota</taxon>
        <taxon>Gammaproteobacteria</taxon>
        <taxon>Arenicellales</taxon>
        <taxon>Arenicellaceae</taxon>
        <taxon>Arenicella</taxon>
    </lineage>
</organism>
<sequence>MQAKRNKITTAGFNAAIASSILSAALMTAAPLAQAGSSTERCADVVKGGKNDCAIKALGTSCQGSAPHDNTRGAWIKVPAGTCGNIVAICAGDANAPIGTDEKRLAKSCKRIAEQEDASIVGGRLVDKFGESI</sequence>
<comment type="caution">
    <text evidence="2">The sequence shown here is derived from an EMBL/GenBank/DDBJ whole genome shotgun (WGS) entry which is preliminary data.</text>
</comment>
<proteinExistence type="predicted"/>
<dbReference type="InterPro" id="IPR018740">
    <property type="entry name" value="DUF2282_membr"/>
</dbReference>
<dbReference type="Pfam" id="PF10048">
    <property type="entry name" value="DUF2282"/>
    <property type="match status" value="1"/>
</dbReference>
<evidence type="ECO:0000313" key="3">
    <source>
        <dbReference type="Proteomes" id="UP000614811"/>
    </source>
</evidence>
<name>A0A918RVK9_9GAMM</name>
<dbReference type="EMBL" id="BMXA01000004">
    <property type="protein sequence ID" value="GHA13076.1"/>
    <property type="molecule type" value="Genomic_DNA"/>
</dbReference>
<feature type="signal peptide" evidence="1">
    <location>
        <begin position="1"/>
        <end position="35"/>
    </location>
</feature>
<evidence type="ECO:0000313" key="2">
    <source>
        <dbReference type="EMBL" id="GHA13076.1"/>
    </source>
</evidence>
<dbReference type="AlphaFoldDB" id="A0A918RVK9"/>
<evidence type="ECO:0008006" key="4">
    <source>
        <dbReference type="Google" id="ProtNLM"/>
    </source>
</evidence>
<accession>A0A918RVK9</accession>
<reference evidence="2" key="1">
    <citation type="journal article" date="2014" name="Int. J. Syst. Evol. Microbiol.">
        <title>Complete genome sequence of Corynebacterium casei LMG S-19264T (=DSM 44701T), isolated from a smear-ripened cheese.</title>
        <authorList>
            <consortium name="US DOE Joint Genome Institute (JGI-PGF)"/>
            <person name="Walter F."/>
            <person name="Albersmeier A."/>
            <person name="Kalinowski J."/>
            <person name="Ruckert C."/>
        </authorList>
    </citation>
    <scope>NUCLEOTIDE SEQUENCE</scope>
    <source>
        <strain evidence="2">KCTC 12711</strain>
    </source>
</reference>
<keyword evidence="3" id="KW-1185">Reference proteome</keyword>
<keyword evidence="1" id="KW-0732">Signal</keyword>
<protein>
    <recommendedName>
        <fullName evidence="4">DUF2282 domain-containing protein</fullName>
    </recommendedName>
</protein>
<dbReference type="Proteomes" id="UP000614811">
    <property type="component" value="Unassembled WGS sequence"/>
</dbReference>
<gene>
    <name evidence="2" type="ORF">GCM10008090_23480</name>
</gene>
<dbReference type="RefSeq" id="WP_189401326.1">
    <property type="nucleotide sequence ID" value="NZ_BMXA01000004.1"/>
</dbReference>
<feature type="chain" id="PRO_5036696221" description="DUF2282 domain-containing protein" evidence="1">
    <location>
        <begin position="36"/>
        <end position="133"/>
    </location>
</feature>